<gene>
    <name evidence="1" type="ORF">P0082_07510</name>
</gene>
<dbReference type="SUPFAM" id="SSF54593">
    <property type="entry name" value="Glyoxalase/Bleomycin resistance protein/Dihydroxybiphenyl dioxygenase"/>
    <property type="match status" value="1"/>
</dbReference>
<dbReference type="Proteomes" id="UP001228690">
    <property type="component" value="Chromosome"/>
</dbReference>
<dbReference type="InterPro" id="IPR029068">
    <property type="entry name" value="Glyas_Bleomycin-R_OHBP_Dase"/>
</dbReference>
<dbReference type="RefSeq" id="WP_326926501.1">
    <property type="nucleotide sequence ID" value="NZ_CP123443.1"/>
</dbReference>
<keyword evidence="2" id="KW-1185">Reference proteome</keyword>
<dbReference type="EMBL" id="CP123443">
    <property type="protein sequence ID" value="WGK68327.1"/>
    <property type="molecule type" value="Genomic_DNA"/>
</dbReference>
<evidence type="ECO:0000313" key="1">
    <source>
        <dbReference type="EMBL" id="WGK68327.1"/>
    </source>
</evidence>
<sequence>MPHLENLIAEYYDWKGYLIKQSVKVGKRPDGGWTMELDVIAFDPNTYHLIHLEPSLDAHLWDKRTSRFKKKFEAAKKYIFTEIFTWLDPTTEIEQVAVLPSHPGNRHFLAGGRIISIDELLVEIRENVISHGIAAKHAIPEKYPLLRTLQFSYSGYHKALEKSEVRQKLYIAIPTRKIKETIKEYTTRLGMEPAVSSLNPNELYAVWKTGSFNIHVHEDTSDAPDGLPHIGWEDPAADPFSGKEEVDKLHVAVSSHQIEKTIEEYTIRLGTKPCLSVPNAYALWRTDSLNISVRQDTACPPAKLRHIGWENPTARSFSKKKDVNGLTWEKFNARQQADEINALWPKAKYRPAE</sequence>
<proteinExistence type="predicted"/>
<evidence type="ECO:0000313" key="2">
    <source>
        <dbReference type="Proteomes" id="UP001228690"/>
    </source>
</evidence>
<accession>A0ABY8MEE4</accession>
<organism evidence="1 2">
    <name type="scientific">Candidatus Haliotispira prima</name>
    <dbReference type="NCBI Taxonomy" id="3034016"/>
    <lineage>
        <taxon>Bacteria</taxon>
        <taxon>Pseudomonadati</taxon>
        <taxon>Spirochaetota</taxon>
        <taxon>Spirochaetia</taxon>
        <taxon>Spirochaetales</taxon>
        <taxon>Spirochaetaceae</taxon>
        <taxon>Candidatus Haliotispira</taxon>
    </lineage>
</organism>
<reference evidence="1 2" key="1">
    <citation type="submission" date="2023-04" db="EMBL/GenBank/DDBJ databases">
        <title>Spirochaete genome identified in red abalone sample constitutes a novel genus.</title>
        <authorList>
            <person name="Sharma S.P."/>
            <person name="Purcell C.M."/>
            <person name="Hyde J.R."/>
            <person name="Severin A.J."/>
        </authorList>
    </citation>
    <scope>NUCLEOTIDE SEQUENCE [LARGE SCALE GENOMIC DNA]</scope>
    <source>
        <strain evidence="1 2">SP-2023</strain>
    </source>
</reference>
<protein>
    <submittedName>
        <fullName evidence="1">Uncharacterized protein</fullName>
    </submittedName>
</protein>
<name>A0ABY8MEE4_9SPIO</name>